<name>X1DNK5_9ZZZZ</name>
<dbReference type="AlphaFoldDB" id="X1DNK5"/>
<protein>
    <submittedName>
        <fullName evidence="1">Uncharacterized protein</fullName>
    </submittedName>
</protein>
<gene>
    <name evidence="1" type="ORF">S01H4_39264</name>
</gene>
<accession>X1DNK5</accession>
<comment type="caution">
    <text evidence="1">The sequence shown here is derived from an EMBL/GenBank/DDBJ whole genome shotgun (WGS) entry which is preliminary data.</text>
</comment>
<organism evidence="1">
    <name type="scientific">marine sediment metagenome</name>
    <dbReference type="NCBI Taxonomy" id="412755"/>
    <lineage>
        <taxon>unclassified sequences</taxon>
        <taxon>metagenomes</taxon>
        <taxon>ecological metagenomes</taxon>
    </lineage>
</organism>
<feature type="non-terminal residue" evidence="1">
    <location>
        <position position="1"/>
    </location>
</feature>
<sequence length="75" mass="8356">GIQDVDYLAMATAIDPARTSQIINSVIPRVLWEVGVTEPEDPTWVLTDISWSTDPDVWEKARVELANIIESASPY</sequence>
<dbReference type="EMBL" id="BART01021250">
    <property type="protein sequence ID" value="GAG97991.1"/>
    <property type="molecule type" value="Genomic_DNA"/>
</dbReference>
<proteinExistence type="predicted"/>
<evidence type="ECO:0000313" key="1">
    <source>
        <dbReference type="EMBL" id="GAG97991.1"/>
    </source>
</evidence>
<reference evidence="1" key="1">
    <citation type="journal article" date="2014" name="Front. Microbiol.">
        <title>High frequency of phylogenetically diverse reductive dehalogenase-homologous genes in deep subseafloor sedimentary metagenomes.</title>
        <authorList>
            <person name="Kawai M."/>
            <person name="Futagami T."/>
            <person name="Toyoda A."/>
            <person name="Takaki Y."/>
            <person name="Nishi S."/>
            <person name="Hori S."/>
            <person name="Arai W."/>
            <person name="Tsubouchi T."/>
            <person name="Morono Y."/>
            <person name="Uchiyama I."/>
            <person name="Ito T."/>
            <person name="Fujiyama A."/>
            <person name="Inagaki F."/>
            <person name="Takami H."/>
        </authorList>
    </citation>
    <scope>NUCLEOTIDE SEQUENCE</scope>
    <source>
        <strain evidence="1">Expedition CK06-06</strain>
    </source>
</reference>